<feature type="domain" description="PH" evidence="2">
    <location>
        <begin position="46"/>
        <end position="144"/>
    </location>
</feature>
<protein>
    <recommendedName>
        <fullName evidence="2">PH domain-containing protein</fullName>
    </recommendedName>
</protein>
<dbReference type="PANTHER" id="PTHR12844:SF42">
    <property type="entry name" value="CONNECTOR ENHANCER OF KSR PROTEIN CNK"/>
    <property type="match status" value="1"/>
</dbReference>
<dbReference type="InterPro" id="IPR051566">
    <property type="entry name" value="CNKSR"/>
</dbReference>
<proteinExistence type="predicted"/>
<evidence type="ECO:0000256" key="1">
    <source>
        <dbReference type="SAM" id="MobiDB-lite"/>
    </source>
</evidence>
<dbReference type="EMBL" id="JAIWYP010000005">
    <property type="protein sequence ID" value="KAH3828460.1"/>
    <property type="molecule type" value="Genomic_DNA"/>
</dbReference>
<dbReference type="AlphaFoldDB" id="A0A9D4H4N3"/>
<dbReference type="SMART" id="SM00233">
    <property type="entry name" value="PH"/>
    <property type="match status" value="2"/>
</dbReference>
<sequence>MSKSLEFAKTGNGVNNGLVRRASDIKDRVFSKRPSKSLPKLSDLPDPSMSGLLHNKHHLKWHKLWCVVQRGCFYGFKTQTHDERAQFAVLLANCAVVYVAEKDKRQKHLYIFKLTQERSKSIYLCTSNFAELMKWLEVLQMESNSIISNIDKIRRPSESESGKRLLLSSSQSSSLMIAITRDTTSGGSSGARENADRSRSKKKKKAPPKPPRHSSCPPPISRDSGTSTAEETLTSGSSDLVHTQSNGYTSEDDLPRYDKAVTHVWQNDRGYLFNVIRAKMTSYGKRKSHDTIYNKDLPGSGNEGLLMVQDSGERKSREVRRARSFNVHSDAMSTEGDVNGTASPTASPTLRKRHKPLVVKRIPTKELVAKQTLAGYVERKGVSMQWMRYWFVLHEGTLFCYLTSTDDVTVDVLNLNGYSVTSLVDKFRGKRFVLQLSHEHFTPLQLSLETREEMEEWEACLGEATKQPSSRVPVGGPDSPTGACADCEGVREDEVDERRKQVKQKLLEEVLRQKYELERKQAERLRKQGRGAPESPDRASTPDMLTDDQRTSDVTRLRQRRMSTQLKVDTLSKQIEKPSSAKRSIFSFGKTKKLDENKNNVFLQDQLKELNEKLHKIDTDLSQVESETKFTDVNQNKKSNYSGNMTSQLMTSERTHDSDEDDGVRSKTLKSAVHKWTAKTFSVKRKQSSTSKHSVNGSLPNLSSTQNGDVDSCGDQESESDNTSEDFLQESVTDLTRPLADLKLNLDLPLTSSQAKNNGSESPSPLGPYNRSGSRTTLSSTLSSPRREIDPSVLAEIDAFEELTKQVLGARSKDVAVAK</sequence>
<organism evidence="3 4">
    <name type="scientific">Dreissena polymorpha</name>
    <name type="common">Zebra mussel</name>
    <name type="synonym">Mytilus polymorpha</name>
    <dbReference type="NCBI Taxonomy" id="45954"/>
    <lineage>
        <taxon>Eukaryota</taxon>
        <taxon>Metazoa</taxon>
        <taxon>Spiralia</taxon>
        <taxon>Lophotrochozoa</taxon>
        <taxon>Mollusca</taxon>
        <taxon>Bivalvia</taxon>
        <taxon>Autobranchia</taxon>
        <taxon>Heteroconchia</taxon>
        <taxon>Euheterodonta</taxon>
        <taxon>Imparidentia</taxon>
        <taxon>Neoheterodontei</taxon>
        <taxon>Myida</taxon>
        <taxon>Dreissenoidea</taxon>
        <taxon>Dreissenidae</taxon>
        <taxon>Dreissena</taxon>
    </lineage>
</organism>
<feature type="compositionally biased region" description="Polar residues" evidence="1">
    <location>
        <begin position="688"/>
        <end position="709"/>
    </location>
</feature>
<dbReference type="PANTHER" id="PTHR12844">
    <property type="entry name" value="CONNECTOR ENCHANCER OF KINASE SUPPRESSOR OF RAS"/>
    <property type="match status" value="1"/>
</dbReference>
<feature type="compositionally biased region" description="Polar residues" evidence="1">
    <location>
        <begin position="223"/>
        <end position="249"/>
    </location>
</feature>
<feature type="compositionally biased region" description="Polar residues" evidence="1">
    <location>
        <begin position="751"/>
        <end position="763"/>
    </location>
</feature>
<dbReference type="Gene3D" id="2.30.29.30">
    <property type="entry name" value="Pleckstrin-homology domain (PH domain)/Phosphotyrosine-binding domain (PTB)"/>
    <property type="match status" value="2"/>
</dbReference>
<name>A0A9D4H4N3_DREPO</name>
<evidence type="ECO:0000313" key="3">
    <source>
        <dbReference type="EMBL" id="KAH3828460.1"/>
    </source>
</evidence>
<evidence type="ECO:0000313" key="4">
    <source>
        <dbReference type="Proteomes" id="UP000828390"/>
    </source>
</evidence>
<feature type="region of interest" description="Disordered" evidence="1">
    <location>
        <begin position="180"/>
        <end position="254"/>
    </location>
</feature>
<dbReference type="Proteomes" id="UP000828390">
    <property type="component" value="Unassembled WGS sequence"/>
</dbReference>
<feature type="region of interest" description="Disordered" evidence="1">
    <location>
        <begin position="626"/>
        <end position="666"/>
    </location>
</feature>
<feature type="region of interest" description="Disordered" evidence="1">
    <location>
        <begin position="751"/>
        <end position="789"/>
    </location>
</feature>
<evidence type="ECO:0000259" key="2">
    <source>
        <dbReference type="PROSITE" id="PS50003"/>
    </source>
</evidence>
<accession>A0A9D4H4N3</accession>
<feature type="compositionally biased region" description="Basic residues" evidence="1">
    <location>
        <begin position="199"/>
        <end position="212"/>
    </location>
</feature>
<dbReference type="PROSITE" id="PS50003">
    <property type="entry name" value="PH_DOMAIN"/>
    <property type="match status" value="2"/>
</dbReference>
<feature type="domain" description="PH" evidence="2">
    <location>
        <begin position="370"/>
        <end position="466"/>
    </location>
</feature>
<dbReference type="SUPFAM" id="SSF50729">
    <property type="entry name" value="PH domain-like"/>
    <property type="match status" value="2"/>
</dbReference>
<reference evidence="3" key="2">
    <citation type="submission" date="2020-11" db="EMBL/GenBank/DDBJ databases">
        <authorList>
            <person name="McCartney M.A."/>
            <person name="Auch B."/>
            <person name="Kono T."/>
            <person name="Mallez S."/>
            <person name="Becker A."/>
            <person name="Gohl D.M."/>
            <person name="Silverstein K.A.T."/>
            <person name="Koren S."/>
            <person name="Bechman K.B."/>
            <person name="Herman A."/>
            <person name="Abrahante J.E."/>
            <person name="Garbe J."/>
        </authorList>
    </citation>
    <scope>NUCLEOTIDE SEQUENCE</scope>
    <source>
        <strain evidence="3">Duluth1</strain>
        <tissue evidence="3">Whole animal</tissue>
    </source>
</reference>
<comment type="caution">
    <text evidence="3">The sequence shown here is derived from an EMBL/GenBank/DDBJ whole genome shotgun (WGS) entry which is preliminary data.</text>
</comment>
<feature type="compositionally biased region" description="Low complexity" evidence="1">
    <location>
        <begin position="771"/>
        <end position="784"/>
    </location>
</feature>
<feature type="compositionally biased region" description="Polar residues" evidence="1">
    <location>
        <begin position="626"/>
        <end position="652"/>
    </location>
</feature>
<dbReference type="InterPro" id="IPR001849">
    <property type="entry name" value="PH_domain"/>
</dbReference>
<keyword evidence="4" id="KW-1185">Reference proteome</keyword>
<feature type="compositionally biased region" description="Acidic residues" evidence="1">
    <location>
        <begin position="712"/>
        <end position="728"/>
    </location>
</feature>
<feature type="region of interest" description="Disordered" evidence="1">
    <location>
        <begin position="682"/>
        <end position="728"/>
    </location>
</feature>
<feature type="region of interest" description="Disordered" evidence="1">
    <location>
        <begin position="524"/>
        <end position="555"/>
    </location>
</feature>
<dbReference type="InterPro" id="IPR011993">
    <property type="entry name" value="PH-like_dom_sf"/>
</dbReference>
<gene>
    <name evidence="3" type="ORF">DPMN_130433</name>
</gene>
<dbReference type="Pfam" id="PF00169">
    <property type="entry name" value="PH"/>
    <property type="match status" value="2"/>
</dbReference>
<feature type="region of interest" description="Disordered" evidence="1">
    <location>
        <begin position="464"/>
        <end position="483"/>
    </location>
</feature>
<reference evidence="3" key="1">
    <citation type="journal article" date="2019" name="bioRxiv">
        <title>The Genome of the Zebra Mussel, Dreissena polymorpha: A Resource for Invasive Species Research.</title>
        <authorList>
            <person name="McCartney M.A."/>
            <person name="Auch B."/>
            <person name="Kono T."/>
            <person name="Mallez S."/>
            <person name="Zhang Y."/>
            <person name="Obille A."/>
            <person name="Becker A."/>
            <person name="Abrahante J.E."/>
            <person name="Garbe J."/>
            <person name="Badalamenti J.P."/>
            <person name="Herman A."/>
            <person name="Mangelson H."/>
            <person name="Liachko I."/>
            <person name="Sullivan S."/>
            <person name="Sone E.D."/>
            <person name="Koren S."/>
            <person name="Silverstein K.A.T."/>
            <person name="Beckman K.B."/>
            <person name="Gohl D.M."/>
        </authorList>
    </citation>
    <scope>NUCLEOTIDE SEQUENCE</scope>
    <source>
        <strain evidence="3">Duluth1</strain>
        <tissue evidence="3">Whole animal</tissue>
    </source>
</reference>